<keyword evidence="2 5" id="KW-0378">Hydrolase</keyword>
<evidence type="ECO:0000256" key="6">
    <source>
        <dbReference type="SAM" id="MobiDB-lite"/>
    </source>
</evidence>
<dbReference type="SMART" id="SM00209">
    <property type="entry name" value="TSP1"/>
    <property type="match status" value="1"/>
</dbReference>
<evidence type="ECO:0000256" key="3">
    <source>
        <dbReference type="ARBA" id="ARBA00022825"/>
    </source>
</evidence>
<evidence type="ECO:0000256" key="1">
    <source>
        <dbReference type="ARBA" id="ARBA00022670"/>
    </source>
</evidence>
<keyword evidence="1 5" id="KW-0645">Protease</keyword>
<feature type="region of interest" description="Disordered" evidence="6">
    <location>
        <begin position="193"/>
        <end position="212"/>
    </location>
</feature>
<evidence type="ECO:0000256" key="4">
    <source>
        <dbReference type="ARBA" id="ARBA00023157"/>
    </source>
</evidence>
<dbReference type="PANTHER" id="PTHR24252">
    <property type="entry name" value="ACROSIN-RELATED"/>
    <property type="match status" value="1"/>
</dbReference>
<dbReference type="Proteomes" id="UP001374579">
    <property type="component" value="Unassembled WGS sequence"/>
</dbReference>
<dbReference type="PANTHER" id="PTHR24252:SF7">
    <property type="entry name" value="HYALIN"/>
    <property type="match status" value="1"/>
</dbReference>
<dbReference type="Pfam" id="PF00089">
    <property type="entry name" value="Trypsin"/>
    <property type="match status" value="1"/>
</dbReference>
<feature type="compositionally biased region" description="Basic residues" evidence="6">
    <location>
        <begin position="78"/>
        <end position="106"/>
    </location>
</feature>
<gene>
    <name evidence="8" type="ORF">V1264_010857</name>
</gene>
<evidence type="ECO:0000256" key="2">
    <source>
        <dbReference type="ARBA" id="ARBA00022801"/>
    </source>
</evidence>
<dbReference type="EMBL" id="JBAMIC010000002">
    <property type="protein sequence ID" value="KAK7111177.1"/>
    <property type="molecule type" value="Genomic_DNA"/>
</dbReference>
<proteinExistence type="predicted"/>
<dbReference type="PROSITE" id="PS00134">
    <property type="entry name" value="TRYPSIN_HIS"/>
    <property type="match status" value="1"/>
</dbReference>
<evidence type="ECO:0000256" key="5">
    <source>
        <dbReference type="RuleBase" id="RU363034"/>
    </source>
</evidence>
<dbReference type="InterPro" id="IPR000884">
    <property type="entry name" value="TSP1_rpt"/>
</dbReference>
<dbReference type="GO" id="GO:0006508">
    <property type="term" value="P:proteolysis"/>
    <property type="evidence" value="ECO:0007669"/>
    <property type="project" value="UniProtKB-KW"/>
</dbReference>
<feature type="region of interest" description="Disordered" evidence="6">
    <location>
        <begin position="77"/>
        <end position="124"/>
    </location>
</feature>
<dbReference type="InterPro" id="IPR001314">
    <property type="entry name" value="Peptidase_S1A"/>
</dbReference>
<dbReference type="InterPro" id="IPR001254">
    <property type="entry name" value="Trypsin_dom"/>
</dbReference>
<dbReference type="PROSITE" id="PS50240">
    <property type="entry name" value="TRYPSIN_DOM"/>
    <property type="match status" value="1"/>
</dbReference>
<dbReference type="FunFam" id="2.40.10.10:FF:000003">
    <property type="entry name" value="Transmembrane serine protease 3"/>
    <property type="match status" value="1"/>
</dbReference>
<feature type="compositionally biased region" description="Acidic residues" evidence="6">
    <location>
        <begin position="327"/>
        <end position="337"/>
    </location>
</feature>
<feature type="domain" description="Peptidase S1" evidence="7">
    <location>
        <begin position="372"/>
        <end position="610"/>
    </location>
</feature>
<feature type="region of interest" description="Disordered" evidence="6">
    <location>
        <begin position="285"/>
        <end position="304"/>
    </location>
</feature>
<dbReference type="InterPro" id="IPR018114">
    <property type="entry name" value="TRYPSIN_HIS"/>
</dbReference>
<feature type="region of interest" description="Disordered" evidence="6">
    <location>
        <begin position="310"/>
        <end position="345"/>
    </location>
</feature>
<evidence type="ECO:0000313" key="9">
    <source>
        <dbReference type="Proteomes" id="UP001374579"/>
    </source>
</evidence>
<dbReference type="PROSITE" id="PS50092">
    <property type="entry name" value="TSP1"/>
    <property type="match status" value="1"/>
</dbReference>
<dbReference type="Gene3D" id="2.40.10.10">
    <property type="entry name" value="Trypsin-like serine proteases"/>
    <property type="match status" value="1"/>
</dbReference>
<dbReference type="GO" id="GO:0004252">
    <property type="term" value="F:serine-type endopeptidase activity"/>
    <property type="evidence" value="ECO:0007669"/>
    <property type="project" value="InterPro"/>
</dbReference>
<dbReference type="InterPro" id="IPR033116">
    <property type="entry name" value="TRYPSIN_SER"/>
</dbReference>
<sequence>MLTSREKCGVTWKFGRLRVKTMCVVTSLFVMTVVCAARAGSTDEDTTSTTYIQNGRHLKVVWNYNDVRLAPPMIRSMQYRRRGPHRRRRKPHRYSFKGGKNHYRRRKNEDSWQKSRSGSRKKFDPEIKCNATSLSSLNRTYVESMEELDGLLCQYYEPWSKWRPCNRRCIQSRARKCREPKNCWSDRLKESKPCRRKRGGGGRGGGGRDRCPSRRNGDNLRWWYRLVDRAFYDIVYSEWSQWGPCTRSCSQRRRKRCTLAEVCQNSYVKETRRCSITGTRCHKKHKLKPAPSDVDDDVDVSDVDVPSLPTEAVASAGKDESGSGPEDGNDAEEEEEAPETKEEDVKTASILKGLHNGTCGVRPPAQRGSYRVVGGQEAQRLGWPWQVAILTRWEEQFCAGTLIAPDWVLTAAHCVRKKSRRRRFIVRAGEHDLGEFEGTEDEVKPEKEFPHPDFDYHTITNDIALVRLNRPLLPRARPGYACLPGPGFTPDKDALCYILGWGKRRNTHLFGAEVLHEAKVPLVTHKRCQKVFEYDIDNSTQLCAGYKRGGSDACAGDSGGPLLCPKTERGVTRWFLTGITSYGEGCGRKGKFGIYTNVVSYRDWIAGVIESY</sequence>
<dbReference type="SMART" id="SM00020">
    <property type="entry name" value="Tryp_SPc"/>
    <property type="match status" value="1"/>
</dbReference>
<dbReference type="InterPro" id="IPR043504">
    <property type="entry name" value="Peptidase_S1_PA_chymotrypsin"/>
</dbReference>
<reference evidence="8 9" key="1">
    <citation type="submission" date="2024-02" db="EMBL/GenBank/DDBJ databases">
        <title>Chromosome-scale genome assembly of the rough periwinkle Littorina saxatilis.</title>
        <authorList>
            <person name="De Jode A."/>
            <person name="Faria R."/>
            <person name="Formenti G."/>
            <person name="Sims Y."/>
            <person name="Smith T.P."/>
            <person name="Tracey A."/>
            <person name="Wood J.M.D."/>
            <person name="Zagrodzka Z.B."/>
            <person name="Johannesson K."/>
            <person name="Butlin R.K."/>
            <person name="Leder E.H."/>
        </authorList>
    </citation>
    <scope>NUCLEOTIDE SEQUENCE [LARGE SCALE GENOMIC DNA]</scope>
    <source>
        <strain evidence="8">Snail1</strain>
        <tissue evidence="8">Muscle</tissue>
    </source>
</reference>
<evidence type="ECO:0000259" key="7">
    <source>
        <dbReference type="PROSITE" id="PS50240"/>
    </source>
</evidence>
<dbReference type="PRINTS" id="PR00722">
    <property type="entry name" value="CHYMOTRYPSIN"/>
</dbReference>
<feature type="compositionally biased region" description="Acidic residues" evidence="6">
    <location>
        <begin position="293"/>
        <end position="302"/>
    </location>
</feature>
<protein>
    <recommendedName>
        <fullName evidence="7">Peptidase S1 domain-containing protein</fullName>
    </recommendedName>
</protein>
<keyword evidence="9" id="KW-1185">Reference proteome</keyword>
<organism evidence="8 9">
    <name type="scientific">Littorina saxatilis</name>
    <dbReference type="NCBI Taxonomy" id="31220"/>
    <lineage>
        <taxon>Eukaryota</taxon>
        <taxon>Metazoa</taxon>
        <taxon>Spiralia</taxon>
        <taxon>Lophotrochozoa</taxon>
        <taxon>Mollusca</taxon>
        <taxon>Gastropoda</taxon>
        <taxon>Caenogastropoda</taxon>
        <taxon>Littorinimorpha</taxon>
        <taxon>Littorinoidea</taxon>
        <taxon>Littorinidae</taxon>
        <taxon>Littorina</taxon>
    </lineage>
</organism>
<dbReference type="AlphaFoldDB" id="A0AAN9BT95"/>
<dbReference type="PROSITE" id="PS00135">
    <property type="entry name" value="TRYPSIN_SER"/>
    <property type="match status" value="1"/>
</dbReference>
<accession>A0AAN9BT95</accession>
<dbReference type="SUPFAM" id="SSF50494">
    <property type="entry name" value="Trypsin-like serine proteases"/>
    <property type="match status" value="1"/>
</dbReference>
<comment type="caution">
    <text evidence="8">The sequence shown here is derived from an EMBL/GenBank/DDBJ whole genome shotgun (WGS) entry which is preliminary data.</text>
</comment>
<keyword evidence="4" id="KW-1015">Disulfide bond</keyword>
<dbReference type="CDD" id="cd00190">
    <property type="entry name" value="Tryp_SPc"/>
    <property type="match status" value="1"/>
</dbReference>
<name>A0AAN9BT95_9CAEN</name>
<evidence type="ECO:0000313" key="8">
    <source>
        <dbReference type="EMBL" id="KAK7111177.1"/>
    </source>
</evidence>
<dbReference type="InterPro" id="IPR009003">
    <property type="entry name" value="Peptidase_S1_PA"/>
</dbReference>
<keyword evidence="3 5" id="KW-0720">Serine protease</keyword>